<keyword evidence="3" id="KW-1185">Reference proteome</keyword>
<dbReference type="GO" id="GO:0003677">
    <property type="term" value="F:DNA binding"/>
    <property type="evidence" value="ECO:0007669"/>
    <property type="project" value="InterPro"/>
</dbReference>
<organism evidence="2 3">
    <name type="scientific">Pedobacter nyackensis</name>
    <dbReference type="NCBI Taxonomy" id="475255"/>
    <lineage>
        <taxon>Bacteria</taxon>
        <taxon>Pseudomonadati</taxon>
        <taxon>Bacteroidota</taxon>
        <taxon>Sphingobacteriia</taxon>
        <taxon>Sphingobacteriales</taxon>
        <taxon>Sphingobacteriaceae</taxon>
        <taxon>Pedobacter</taxon>
    </lineage>
</organism>
<accession>A0A1W2BC78</accession>
<dbReference type="Pfam" id="PF01381">
    <property type="entry name" value="HTH_3"/>
    <property type="match status" value="1"/>
</dbReference>
<dbReference type="RefSeq" id="WP_084288048.1">
    <property type="nucleotide sequence ID" value="NZ_FWYB01000002.1"/>
</dbReference>
<reference evidence="2 3" key="1">
    <citation type="submission" date="2017-04" db="EMBL/GenBank/DDBJ databases">
        <authorList>
            <person name="Afonso C.L."/>
            <person name="Miller P.J."/>
            <person name="Scott M.A."/>
            <person name="Spackman E."/>
            <person name="Goraichik I."/>
            <person name="Dimitrov K.M."/>
            <person name="Suarez D.L."/>
            <person name="Swayne D.E."/>
        </authorList>
    </citation>
    <scope>NUCLEOTIDE SEQUENCE [LARGE SCALE GENOMIC DNA]</scope>
    <source>
        <strain evidence="2 3">DSM 19625</strain>
    </source>
</reference>
<dbReference type="SMART" id="SM00530">
    <property type="entry name" value="HTH_XRE"/>
    <property type="match status" value="1"/>
</dbReference>
<protein>
    <submittedName>
        <fullName evidence="2">Helix-turn-helix domain-containing protein</fullName>
    </submittedName>
</protein>
<dbReference type="OrthoDB" id="798409at2"/>
<gene>
    <name evidence="2" type="ORF">SAMN04488101_102305</name>
</gene>
<evidence type="ECO:0000313" key="3">
    <source>
        <dbReference type="Proteomes" id="UP000192678"/>
    </source>
</evidence>
<sequence>MNKKLTQSSVALGDYIRVIRLEKGYSQSQMANILEISQNAYCLLENGQTKFHLDRIIQISTVFELSPQEFLDGYFNESNR</sequence>
<dbReference type="AlphaFoldDB" id="A0A1W2BC78"/>
<proteinExistence type="predicted"/>
<dbReference type="InterPro" id="IPR001387">
    <property type="entry name" value="Cro/C1-type_HTH"/>
</dbReference>
<name>A0A1W2BC78_9SPHI</name>
<dbReference type="SUPFAM" id="SSF47413">
    <property type="entry name" value="lambda repressor-like DNA-binding domains"/>
    <property type="match status" value="1"/>
</dbReference>
<dbReference type="Gene3D" id="1.10.260.40">
    <property type="entry name" value="lambda repressor-like DNA-binding domains"/>
    <property type="match status" value="1"/>
</dbReference>
<dbReference type="PROSITE" id="PS50943">
    <property type="entry name" value="HTH_CROC1"/>
    <property type="match status" value="1"/>
</dbReference>
<dbReference type="EMBL" id="FWYB01000002">
    <property type="protein sequence ID" value="SMC70380.1"/>
    <property type="molecule type" value="Genomic_DNA"/>
</dbReference>
<dbReference type="CDD" id="cd00093">
    <property type="entry name" value="HTH_XRE"/>
    <property type="match status" value="1"/>
</dbReference>
<evidence type="ECO:0000313" key="2">
    <source>
        <dbReference type="EMBL" id="SMC70380.1"/>
    </source>
</evidence>
<evidence type="ECO:0000259" key="1">
    <source>
        <dbReference type="PROSITE" id="PS50943"/>
    </source>
</evidence>
<dbReference type="InterPro" id="IPR010982">
    <property type="entry name" value="Lambda_DNA-bd_dom_sf"/>
</dbReference>
<feature type="domain" description="HTH cro/C1-type" evidence="1">
    <location>
        <begin position="16"/>
        <end position="70"/>
    </location>
</feature>
<dbReference type="STRING" id="475255.SAMN04488101_102305"/>
<dbReference type="Proteomes" id="UP000192678">
    <property type="component" value="Unassembled WGS sequence"/>
</dbReference>